<protein>
    <submittedName>
        <fullName evidence="1">Uncharacterized protein</fullName>
    </submittedName>
</protein>
<name>A0A9I9DTY9_CUCME</name>
<dbReference type="EnsemblPlants" id="MELO3C023715.2.1">
    <property type="protein sequence ID" value="MELO3C023715.2.1"/>
    <property type="gene ID" value="MELO3C023715.2"/>
</dbReference>
<organism evidence="1">
    <name type="scientific">Cucumis melo</name>
    <name type="common">Muskmelon</name>
    <dbReference type="NCBI Taxonomy" id="3656"/>
    <lineage>
        <taxon>Eukaryota</taxon>
        <taxon>Viridiplantae</taxon>
        <taxon>Streptophyta</taxon>
        <taxon>Embryophyta</taxon>
        <taxon>Tracheophyta</taxon>
        <taxon>Spermatophyta</taxon>
        <taxon>Magnoliopsida</taxon>
        <taxon>eudicotyledons</taxon>
        <taxon>Gunneridae</taxon>
        <taxon>Pentapetalae</taxon>
        <taxon>rosids</taxon>
        <taxon>fabids</taxon>
        <taxon>Cucurbitales</taxon>
        <taxon>Cucurbitaceae</taxon>
        <taxon>Benincaseae</taxon>
        <taxon>Cucumis</taxon>
    </lineage>
</organism>
<accession>A0A9I9DTY9</accession>
<dbReference type="Gramene" id="MELO3C023715.2.1">
    <property type="protein sequence ID" value="MELO3C023715.2.1"/>
    <property type="gene ID" value="MELO3C023715.2"/>
</dbReference>
<sequence length="67" mass="7376">MKQKFGHNGDLNSHRENDAEGAWTWKGSEEAYSSDSVKMRLHSLLFIDENAMAQAGIDGPRLGVVDG</sequence>
<dbReference type="AlphaFoldDB" id="A0A9I9DTY9"/>
<proteinExistence type="predicted"/>
<reference evidence="1" key="1">
    <citation type="submission" date="2023-03" db="UniProtKB">
        <authorList>
            <consortium name="EnsemblPlants"/>
        </authorList>
    </citation>
    <scope>IDENTIFICATION</scope>
</reference>
<evidence type="ECO:0000313" key="1">
    <source>
        <dbReference type="EnsemblPlants" id="MELO3C023715.2.1"/>
    </source>
</evidence>